<sequence>MTLDGASTGLFRPRPKSVVVLGFGGEDDDDLPGSVRSTCPVTNTTRTGVGEAFGHRVVDHKVGGRLLGTISSVSRRGCPGKGGYKCSPLLMDCGVRCGAITAMEASPAASAVAARVGGGRLRLTVRGSVRFPSGFGGDFRCAFPSPDFLFKMINFRSYLHLTDVVKFRCRKGKSISIASAESNKCESRCVSTPLVPQSPAGKFLGGILNDHPHIFPVAAAEQLENLASERDGAVARRAHSVGSAQACLHERIAEMKEGECQIAVEEVMYMLIVHQFSKIKVPICPSYEDELESIYDHESLEMVKIHLLNILGRTGTFDATMNQSRAQIKRLQLGRIYAASIMYGYFLKSACLRHHLEYLFSLTSKDYPLSYLIQMPSVKHPQYTKQRHPFGPACTEDDASYPSYSQRRPRRIKNLRSYVMKFDPNSLQICARLKSRESVNLIEKHSRALFLDKAGQNLEDEPVSVTYSSLKHLVLEAVMFGSFLWDVERYVDSVYGLSEH</sequence>
<dbReference type="Pfam" id="PF05542">
    <property type="entry name" value="DUF760"/>
    <property type="match status" value="1"/>
</dbReference>
<proteinExistence type="predicted"/>
<evidence type="ECO:0000313" key="2">
    <source>
        <dbReference type="Proteomes" id="UP001189122"/>
    </source>
</evidence>
<dbReference type="EMBL" id="LR743595">
    <property type="protein sequence ID" value="CAA2624660.1"/>
    <property type="molecule type" value="Genomic_DNA"/>
</dbReference>
<dbReference type="InterPro" id="IPR008479">
    <property type="entry name" value="DUF760"/>
</dbReference>
<dbReference type="Proteomes" id="UP001189122">
    <property type="component" value="Unassembled WGS sequence"/>
</dbReference>
<keyword evidence="2" id="KW-1185">Reference proteome</keyword>
<dbReference type="PANTHER" id="PTHR31808">
    <property type="entry name" value="EXPRESSED PROTEIN"/>
    <property type="match status" value="1"/>
</dbReference>
<gene>
    <name evidence="1" type="ORF">SI7747_08010485</name>
</gene>
<name>A0A7I8J1K0_SPIIN</name>
<dbReference type="EMBL" id="CACRZD030000008">
    <property type="protein sequence ID" value="CAA6664096.1"/>
    <property type="molecule type" value="Genomic_DNA"/>
</dbReference>
<dbReference type="InterPro" id="IPR038925">
    <property type="entry name" value="At3g17800-like"/>
</dbReference>
<accession>A0A7I8J1K0</accession>
<reference evidence="1 2" key="1">
    <citation type="submission" date="2019-12" db="EMBL/GenBank/DDBJ databases">
        <authorList>
            <person name="Scholz U."/>
            <person name="Mascher M."/>
            <person name="Fiebig A."/>
        </authorList>
    </citation>
    <scope>NUCLEOTIDE SEQUENCE</scope>
</reference>
<evidence type="ECO:0000313" key="1">
    <source>
        <dbReference type="EMBL" id="CAA2624660.1"/>
    </source>
</evidence>
<dbReference type="PANTHER" id="PTHR31808:SF9">
    <property type="entry name" value="F21O3.2 PROTEIN"/>
    <property type="match status" value="1"/>
</dbReference>
<dbReference type="AlphaFoldDB" id="A0A7I8J1K0"/>
<protein>
    <submittedName>
        <fullName evidence="1">Uncharacterized protein</fullName>
    </submittedName>
</protein>
<organism evidence="1">
    <name type="scientific">Spirodela intermedia</name>
    <name type="common">Intermediate duckweed</name>
    <dbReference type="NCBI Taxonomy" id="51605"/>
    <lineage>
        <taxon>Eukaryota</taxon>
        <taxon>Viridiplantae</taxon>
        <taxon>Streptophyta</taxon>
        <taxon>Embryophyta</taxon>
        <taxon>Tracheophyta</taxon>
        <taxon>Spermatophyta</taxon>
        <taxon>Magnoliopsida</taxon>
        <taxon>Liliopsida</taxon>
        <taxon>Araceae</taxon>
        <taxon>Lemnoideae</taxon>
        <taxon>Spirodela</taxon>
    </lineage>
</organism>